<dbReference type="Pfam" id="PF00571">
    <property type="entry name" value="CBS"/>
    <property type="match status" value="2"/>
</dbReference>
<keyword evidence="11" id="KW-1185">Reference proteome</keyword>
<dbReference type="InterPro" id="IPR003593">
    <property type="entry name" value="AAA+_ATPase"/>
</dbReference>
<evidence type="ECO:0000256" key="1">
    <source>
        <dbReference type="ARBA" id="ARBA00005417"/>
    </source>
</evidence>
<dbReference type="SMART" id="SM00382">
    <property type="entry name" value="AAA"/>
    <property type="match status" value="1"/>
</dbReference>
<dbReference type="InterPro" id="IPR003439">
    <property type="entry name" value="ABC_transporter-like_ATP-bd"/>
</dbReference>
<dbReference type="PANTHER" id="PTHR43869">
    <property type="entry name" value="GLYCINE BETAINE/PROLINE BETAINE TRANSPORT SYSTEM ATP-BINDING PROTEIN PROV"/>
    <property type="match status" value="1"/>
</dbReference>
<dbReference type="InterPro" id="IPR027417">
    <property type="entry name" value="P-loop_NTPase"/>
</dbReference>
<dbReference type="InterPro" id="IPR017871">
    <property type="entry name" value="ABC_transporter-like_CS"/>
</dbReference>
<comment type="similarity">
    <text evidence="1">Belongs to the ABC transporter superfamily.</text>
</comment>
<dbReference type="EMBL" id="JZDQ02000010">
    <property type="protein sequence ID" value="OIJ27146.1"/>
    <property type="molecule type" value="Genomic_DNA"/>
</dbReference>
<evidence type="ECO:0000256" key="3">
    <source>
        <dbReference type="ARBA" id="ARBA00022741"/>
    </source>
</evidence>
<evidence type="ECO:0000256" key="2">
    <source>
        <dbReference type="ARBA" id="ARBA00022448"/>
    </source>
</evidence>
<reference evidence="10" key="1">
    <citation type="submission" date="2016-10" db="EMBL/GenBank/DDBJ databases">
        <title>Draft Genome Sequence of Nocardioides luteus Strain BAFB, an Alkane-Degrading Bacterium Isolated from JP-7 Polluted Soil.</title>
        <authorList>
            <person name="Brown L."/>
            <person name="Ruiz O.N."/>
            <person name="Gunasekera T."/>
        </authorList>
    </citation>
    <scope>NUCLEOTIDE SEQUENCE [LARGE SCALE GENOMIC DNA]</scope>
    <source>
        <strain evidence="10">BAFB</strain>
    </source>
</reference>
<keyword evidence="6 7" id="KW-0129">CBS domain</keyword>
<dbReference type="OrthoDB" id="9802264at2"/>
<evidence type="ECO:0000256" key="5">
    <source>
        <dbReference type="ARBA" id="ARBA00022970"/>
    </source>
</evidence>
<dbReference type="InterPro" id="IPR005892">
    <property type="entry name" value="Gly-betaine_transp_ATP-bd"/>
</dbReference>
<dbReference type="PROSITE" id="PS50893">
    <property type="entry name" value="ABC_TRANSPORTER_2"/>
    <property type="match status" value="1"/>
</dbReference>
<dbReference type="PROSITE" id="PS51371">
    <property type="entry name" value="CBS"/>
    <property type="match status" value="1"/>
</dbReference>
<dbReference type="GO" id="GO:0031460">
    <property type="term" value="P:glycine betaine transport"/>
    <property type="evidence" value="ECO:0007669"/>
    <property type="project" value="InterPro"/>
</dbReference>
<evidence type="ECO:0000256" key="6">
    <source>
        <dbReference type="ARBA" id="ARBA00023122"/>
    </source>
</evidence>
<dbReference type="InterPro" id="IPR051921">
    <property type="entry name" value="ABC_osmolyte_uptake_ATP-bind"/>
</dbReference>
<dbReference type="GO" id="GO:0006970">
    <property type="term" value="P:response to osmotic stress"/>
    <property type="evidence" value="ECO:0007669"/>
    <property type="project" value="UniProtKB-ARBA"/>
</dbReference>
<evidence type="ECO:0000313" key="10">
    <source>
        <dbReference type="EMBL" id="OIJ27146.1"/>
    </source>
</evidence>
<dbReference type="SUPFAM" id="SSF54631">
    <property type="entry name" value="CBS-domain pair"/>
    <property type="match status" value="1"/>
</dbReference>
<feature type="domain" description="CBS" evidence="9">
    <location>
        <begin position="289"/>
        <end position="346"/>
    </location>
</feature>
<dbReference type="RefSeq" id="WP_045550244.1">
    <property type="nucleotide sequence ID" value="NZ_JZDQ02000010.1"/>
</dbReference>
<dbReference type="AlphaFoldDB" id="A0A1J4N6L5"/>
<accession>A0A1J4N6L5</accession>
<proteinExistence type="inferred from homology"/>
<dbReference type="Gene3D" id="3.10.580.10">
    <property type="entry name" value="CBS-domain"/>
    <property type="match status" value="1"/>
</dbReference>
<dbReference type="Proteomes" id="UP000033772">
    <property type="component" value="Unassembled WGS sequence"/>
</dbReference>
<keyword evidence="3" id="KW-0547">Nucleotide-binding</keyword>
<sequence length="413" mass="44502">MSQTDTETNETRPAIVGRGLSKVYGLGRRQTEKALAADDPRAAAAAAGGYLGAHDIDFEIAKGEMFVVMGLSGSGKSTVLRMINRLNEPSAGELLIDGEDITQVSDQRLRQLRNNGIGMVFQHFSLFPHRTVRENAAYGLKVRGTTRSERLEKADAALERVGLGGRGDKLPHELSGGMRQRVGLARALAVDPPILLMDEPFSALDPLIRRDMQDLLVELQAQDQRTTVFVTHDLNEAMRIGDRVMVMRDGRSVQVAPGPEIVAHPADEYVSEFVADVDRARVLSAGDLVRPPRLVLDEETSRADALTRLGENEVTGAFVTDAEDRLLGVVTADRVADLSSGESLREALGEPYEQVGPDDVVGDFMQLAGRQVVPVTVLDDDGRIVGVVPRAAILSALSTANGASAETKEVAHA</sequence>
<protein>
    <submittedName>
        <fullName evidence="10">Glycine betaine/L-proline ABC transporter ATP-binding protein</fullName>
    </submittedName>
</protein>
<dbReference type="STRING" id="1844.UG56_008775"/>
<dbReference type="PANTHER" id="PTHR43869:SF1">
    <property type="entry name" value="GLYCINE BETAINE_PROLINE BETAINE TRANSPORT SYSTEM ATP-BINDING PROTEIN PROV"/>
    <property type="match status" value="1"/>
</dbReference>
<dbReference type="GO" id="GO:0005524">
    <property type="term" value="F:ATP binding"/>
    <property type="evidence" value="ECO:0007669"/>
    <property type="project" value="UniProtKB-KW"/>
</dbReference>
<dbReference type="SUPFAM" id="SSF52540">
    <property type="entry name" value="P-loop containing nucleoside triphosphate hydrolases"/>
    <property type="match status" value="1"/>
</dbReference>
<dbReference type="GO" id="GO:0006865">
    <property type="term" value="P:amino acid transport"/>
    <property type="evidence" value="ECO:0007669"/>
    <property type="project" value="UniProtKB-KW"/>
</dbReference>
<organism evidence="10 11">
    <name type="scientific">Nocardioides luteus</name>
    <dbReference type="NCBI Taxonomy" id="1844"/>
    <lineage>
        <taxon>Bacteria</taxon>
        <taxon>Bacillati</taxon>
        <taxon>Actinomycetota</taxon>
        <taxon>Actinomycetes</taxon>
        <taxon>Propionibacteriales</taxon>
        <taxon>Nocardioidaceae</taxon>
        <taxon>Nocardioides</taxon>
    </lineage>
</organism>
<evidence type="ECO:0000313" key="11">
    <source>
        <dbReference type="Proteomes" id="UP000033772"/>
    </source>
</evidence>
<dbReference type="InterPro" id="IPR046342">
    <property type="entry name" value="CBS_dom_sf"/>
</dbReference>
<keyword evidence="4 10" id="KW-0067">ATP-binding</keyword>
<evidence type="ECO:0000256" key="4">
    <source>
        <dbReference type="ARBA" id="ARBA00022840"/>
    </source>
</evidence>
<keyword evidence="2" id="KW-0813">Transport</keyword>
<dbReference type="InterPro" id="IPR000644">
    <property type="entry name" value="CBS_dom"/>
</dbReference>
<feature type="domain" description="ABC transporter" evidence="8">
    <location>
        <begin position="35"/>
        <end position="274"/>
    </location>
</feature>
<dbReference type="PROSITE" id="PS00211">
    <property type="entry name" value="ABC_TRANSPORTER_1"/>
    <property type="match status" value="1"/>
</dbReference>
<dbReference type="NCBIfam" id="TIGR01186">
    <property type="entry name" value="proV"/>
    <property type="match status" value="1"/>
</dbReference>
<name>A0A1J4N6L5_9ACTN</name>
<dbReference type="GO" id="GO:0016887">
    <property type="term" value="F:ATP hydrolysis activity"/>
    <property type="evidence" value="ECO:0007669"/>
    <property type="project" value="InterPro"/>
</dbReference>
<keyword evidence="5" id="KW-0029">Amino-acid transport</keyword>
<gene>
    <name evidence="10" type="ORF">UG56_008775</name>
</gene>
<comment type="caution">
    <text evidence="10">The sequence shown here is derived from an EMBL/GenBank/DDBJ whole genome shotgun (WGS) entry which is preliminary data.</text>
</comment>
<dbReference type="Gene3D" id="3.40.50.300">
    <property type="entry name" value="P-loop containing nucleotide triphosphate hydrolases"/>
    <property type="match status" value="1"/>
</dbReference>
<dbReference type="Pfam" id="PF00005">
    <property type="entry name" value="ABC_tran"/>
    <property type="match status" value="1"/>
</dbReference>
<dbReference type="GO" id="GO:0016020">
    <property type="term" value="C:membrane"/>
    <property type="evidence" value="ECO:0007669"/>
    <property type="project" value="InterPro"/>
</dbReference>
<dbReference type="FunFam" id="3.40.50.300:FF:000201">
    <property type="entry name" value="Glycine betaine/L-proline ABC transporter ATP-binding protein"/>
    <property type="match status" value="1"/>
</dbReference>
<evidence type="ECO:0000256" key="7">
    <source>
        <dbReference type="PROSITE-ProRule" id="PRU00703"/>
    </source>
</evidence>
<evidence type="ECO:0000259" key="8">
    <source>
        <dbReference type="PROSITE" id="PS50893"/>
    </source>
</evidence>
<evidence type="ECO:0000259" key="9">
    <source>
        <dbReference type="PROSITE" id="PS51371"/>
    </source>
</evidence>